<proteinExistence type="predicted"/>
<dbReference type="GeneID" id="23679630"/>
<dbReference type="Proteomes" id="UP000027491">
    <property type="component" value="Segment"/>
</dbReference>
<dbReference type="RefSeq" id="YP_009124866.1">
    <property type="nucleotide sequence ID" value="NC_026590.1"/>
</dbReference>
<name>A0A068F3L6_9CAUD</name>
<dbReference type="KEGG" id="vg:23679630"/>
<dbReference type="EMBL" id="KJ567043">
    <property type="protein sequence ID" value="AID58943.1"/>
    <property type="molecule type" value="Genomic_DNA"/>
</dbReference>
<dbReference type="OrthoDB" id="15558at10239"/>
<evidence type="ECO:0000313" key="1">
    <source>
        <dbReference type="EMBL" id="AID58943.1"/>
    </source>
</evidence>
<protein>
    <submittedName>
        <fullName evidence="1">Uncharacterized protein</fullName>
    </submittedName>
</protein>
<sequence length="78" mass="8685">MRVSGWAQVSAFIVGYEILHSKDGRLLSEEADIFIARHPVVARLVIWGAGLLLTAHVANCVPTHLDPVSKTFWRNLFS</sequence>
<accession>A0A068F3L6</accession>
<dbReference type="Pfam" id="PF24202">
    <property type="entry name" value="DUF7427"/>
    <property type="match status" value="1"/>
</dbReference>
<dbReference type="InterPro" id="IPR055850">
    <property type="entry name" value="DUF7427"/>
</dbReference>
<organism evidence="1 2">
    <name type="scientific">Mycobacterium phage Gaia</name>
    <dbReference type="NCBI Taxonomy" id="1486472"/>
    <lineage>
        <taxon>Viruses</taxon>
        <taxon>Duplodnaviria</taxon>
        <taxon>Heunggongvirae</taxon>
        <taxon>Uroviricota</taxon>
        <taxon>Caudoviricetes</taxon>
        <taxon>Gaiavirus</taxon>
        <taxon>Gaiavirus gaia</taxon>
    </lineage>
</organism>
<keyword evidence="2" id="KW-1185">Reference proteome</keyword>
<evidence type="ECO:0000313" key="2">
    <source>
        <dbReference type="Proteomes" id="UP000027491"/>
    </source>
</evidence>
<gene>
    <name evidence="1" type="primary">124</name>
    <name evidence="1" type="ORF">PBI_GAIA_124</name>
</gene>
<reference evidence="1 2" key="1">
    <citation type="submission" date="2014-03" db="EMBL/GenBank/DDBJ databases">
        <authorList>
            <person name="Yoder B.A."/>
            <person name="Colicchio M.A."/>
            <person name="Schafer C.E."/>
            <person name="Abrahim M.R."/>
            <person name="Adkins N.L."/>
            <person name="Burke K.A."/>
            <person name="Churilla B.M."/>
            <person name="Cohen K.L."/>
            <person name="Fasoranti T.O."/>
            <person name="Genkil J.S."/>
            <person name="Kramer Z.J."/>
            <person name="Prout A.K."/>
            <person name="Schwarz A.G."/>
            <person name="Tish M."/>
            <person name="Vispute N."/>
            <person name="Wilkes K.E."/>
            <person name="Williams C.R."/>
            <person name="Xiao X."/>
            <person name="Yu V.J."/>
            <person name="Lapin J.S."/>
            <person name="Ott C.T."/>
            <person name="Walburn T.D."/>
            <person name="Bradley K.W."/>
            <person name="Clarke D.Q."/>
            <person name="Lewis M.F."/>
            <person name="Barker L.P."/>
            <person name="Bailey C."/>
            <person name="Asai D.J."/>
            <person name="Bowman C.A."/>
            <person name="Russell D.A."/>
            <person name="Pope W.H."/>
            <person name="Jacobs-Sera D."/>
            <person name="Hendrix R.W."/>
            <person name="Hatfull G.F."/>
        </authorList>
    </citation>
    <scope>NUCLEOTIDE SEQUENCE [LARGE SCALE GENOMIC DNA]</scope>
</reference>